<feature type="compositionally biased region" description="Low complexity" evidence="1">
    <location>
        <begin position="128"/>
        <end position="141"/>
    </location>
</feature>
<feature type="compositionally biased region" description="Low complexity" evidence="1">
    <location>
        <begin position="427"/>
        <end position="438"/>
    </location>
</feature>
<feature type="compositionally biased region" description="Low complexity" evidence="1">
    <location>
        <begin position="728"/>
        <end position="749"/>
    </location>
</feature>
<dbReference type="Proteomes" id="UP001480595">
    <property type="component" value="Unassembled WGS sequence"/>
</dbReference>
<evidence type="ECO:0000313" key="2">
    <source>
        <dbReference type="EMBL" id="KAK8050440.1"/>
    </source>
</evidence>
<protein>
    <submittedName>
        <fullName evidence="2">Uncharacterized protein</fullName>
    </submittedName>
</protein>
<dbReference type="RefSeq" id="XP_066712689.1">
    <property type="nucleotide sequence ID" value="XM_066863579.1"/>
</dbReference>
<gene>
    <name evidence="2" type="ORF">PG994_012170</name>
</gene>
<feature type="compositionally biased region" description="Basic and acidic residues" evidence="1">
    <location>
        <begin position="477"/>
        <end position="495"/>
    </location>
</feature>
<feature type="compositionally biased region" description="Basic residues" evidence="1">
    <location>
        <begin position="96"/>
        <end position="107"/>
    </location>
</feature>
<feature type="region of interest" description="Disordered" evidence="1">
    <location>
        <begin position="649"/>
        <end position="677"/>
    </location>
</feature>
<feature type="compositionally biased region" description="Low complexity" evidence="1">
    <location>
        <begin position="705"/>
        <end position="717"/>
    </location>
</feature>
<feature type="compositionally biased region" description="Low complexity" evidence="1">
    <location>
        <begin position="320"/>
        <end position="334"/>
    </location>
</feature>
<organism evidence="2 3">
    <name type="scientific">Apiospora phragmitis</name>
    <dbReference type="NCBI Taxonomy" id="2905665"/>
    <lineage>
        <taxon>Eukaryota</taxon>
        <taxon>Fungi</taxon>
        <taxon>Dikarya</taxon>
        <taxon>Ascomycota</taxon>
        <taxon>Pezizomycotina</taxon>
        <taxon>Sordariomycetes</taxon>
        <taxon>Xylariomycetidae</taxon>
        <taxon>Amphisphaeriales</taxon>
        <taxon>Apiosporaceae</taxon>
        <taxon>Apiospora</taxon>
    </lineage>
</organism>
<feature type="region of interest" description="Disordered" evidence="1">
    <location>
        <begin position="248"/>
        <end position="568"/>
    </location>
</feature>
<dbReference type="GeneID" id="92096642"/>
<keyword evidence="3" id="KW-1185">Reference proteome</keyword>
<feature type="region of interest" description="Disordered" evidence="1">
    <location>
        <begin position="601"/>
        <end position="629"/>
    </location>
</feature>
<feature type="compositionally biased region" description="Basic and acidic residues" evidence="1">
    <location>
        <begin position="108"/>
        <end position="119"/>
    </location>
</feature>
<feature type="compositionally biased region" description="Basic and acidic residues" evidence="1">
    <location>
        <begin position="372"/>
        <end position="412"/>
    </location>
</feature>
<accession>A0ABR1TUU1</accession>
<reference evidence="2 3" key="1">
    <citation type="submission" date="2023-01" db="EMBL/GenBank/DDBJ databases">
        <title>Analysis of 21 Apiospora genomes using comparative genomics revels a genus with tremendous synthesis potential of carbohydrate active enzymes and secondary metabolites.</title>
        <authorList>
            <person name="Sorensen T."/>
        </authorList>
    </citation>
    <scope>NUCLEOTIDE SEQUENCE [LARGE SCALE GENOMIC DNA]</scope>
    <source>
        <strain evidence="2 3">CBS 135458</strain>
    </source>
</reference>
<dbReference type="EMBL" id="JAQQWL010000011">
    <property type="protein sequence ID" value="KAK8050440.1"/>
    <property type="molecule type" value="Genomic_DNA"/>
</dbReference>
<proteinExistence type="predicted"/>
<feature type="region of interest" description="Disordered" evidence="1">
    <location>
        <begin position="705"/>
        <end position="807"/>
    </location>
</feature>
<evidence type="ECO:0000256" key="1">
    <source>
        <dbReference type="SAM" id="MobiDB-lite"/>
    </source>
</evidence>
<feature type="compositionally biased region" description="Polar residues" evidence="1">
    <location>
        <begin position="348"/>
        <end position="360"/>
    </location>
</feature>
<name>A0ABR1TUU1_9PEZI</name>
<comment type="caution">
    <text evidence="2">The sequence shown here is derived from an EMBL/GenBank/DDBJ whole genome shotgun (WGS) entry which is preliminary data.</text>
</comment>
<feature type="region of interest" description="Disordered" evidence="1">
    <location>
        <begin position="48"/>
        <end position="147"/>
    </location>
</feature>
<feature type="region of interest" description="Disordered" evidence="1">
    <location>
        <begin position="187"/>
        <end position="225"/>
    </location>
</feature>
<sequence length="807" mass="89212">MVSSSNSIRKRQSLAWVAMLGPYACVDQPEMRDPAARAMTPLTAVLEQGLRGRGSNDSISAVVATRPDAEELTRKRERRRSTVSSATSCGADRGRQPGRRQSGRSRRTSIESERSRDRATLVTGSVTSSSPYSHLSESPSPTLESAGRQYLTEQLERRRAEIALCGGGGDGSSAVVDDSIHDCRNRRRSAVLRPTDGNVQPYKARSEAAYYPSSGGGRDTRRKSRTYPPVVQTGFDEIPHWASDAMKGLVLSGGDKPSSDSRRHDKSSRRSSTATVMAPTSYLEQVPKTPTTEPRGRKRRGSVSAKSISGATDDRDDTKSTYSGYSAYSTATFSHYPRGDGNPYYSATKRTSWRPSSGVESSRARYLAAAADRQRKLEQEQERVRQLERARERGRERERRQPQKQTQKEVLRVDSVNFDMCSPPSPAATTTTATTTTPMSVALHDFKEDQKVRAGLTPPDPAKDYSSYYYKHHRERKREYRAPEQREHHQEEEVRHHQHRRTRRSSLQQQATTPPPPPESTPVPTTSAEPPSSPSPRESFAGRMASGNTSSSQQKKQHHVSAYRPAMASETIPQLNNIVHTAPAATRQDQERRELFCRATRRGGRPEQFLRQPGSGSAGGDARQPAKVTMAENPSAALRLRAQENIKGQRQEGLGSGLNKDSGTRGPQNDGGITRLDSLYLPRNNNAAATANSYRRSFFEPQWTWQQQQQQCHQQPQRSRLPTEADEPSALPNPAASVVSVSSDFSFVPGQPEKLDVPPQRSLYAPGGIDDRYGLPSQSPSPPARGGGGSARRLRRTGDINFAQITR</sequence>
<evidence type="ECO:0000313" key="3">
    <source>
        <dbReference type="Proteomes" id="UP001480595"/>
    </source>
</evidence>